<dbReference type="STRING" id="222891.NSE_0428"/>
<evidence type="ECO:0000256" key="1">
    <source>
        <dbReference type="ARBA" id="ARBA00004141"/>
    </source>
</evidence>
<dbReference type="HOGENOM" id="CLU_144139_0_0_5"/>
<keyword evidence="7" id="KW-1185">Reference proteome</keyword>
<feature type="transmembrane region" description="Helical" evidence="5">
    <location>
        <begin position="117"/>
        <end position="135"/>
    </location>
</feature>
<evidence type="ECO:0000313" key="6">
    <source>
        <dbReference type="EMBL" id="ABD45836.1"/>
    </source>
</evidence>
<feature type="transmembrane region" description="Helical" evidence="5">
    <location>
        <begin position="53"/>
        <end position="76"/>
    </location>
</feature>
<dbReference type="KEGG" id="nse:NSE_0428"/>
<evidence type="ECO:0000256" key="4">
    <source>
        <dbReference type="ARBA" id="ARBA00023136"/>
    </source>
</evidence>
<keyword evidence="4 5" id="KW-0472">Membrane</keyword>
<dbReference type="GO" id="GO:0016020">
    <property type="term" value="C:membrane"/>
    <property type="evidence" value="ECO:0007669"/>
    <property type="project" value="UniProtKB-SubCell"/>
</dbReference>
<dbReference type="InterPro" id="IPR032808">
    <property type="entry name" value="DoxX"/>
</dbReference>
<keyword evidence="3 5" id="KW-1133">Transmembrane helix</keyword>
<dbReference type="AlphaFoldDB" id="Q2GDY2"/>
<evidence type="ECO:0000313" key="7">
    <source>
        <dbReference type="Proteomes" id="UP000001942"/>
    </source>
</evidence>
<feature type="transmembrane region" description="Helical" evidence="5">
    <location>
        <begin position="82"/>
        <end position="110"/>
    </location>
</feature>
<organism evidence="6 7">
    <name type="scientific">Ehrlichia sennetsu (strain ATCC VR-367 / Miyayama)</name>
    <name type="common">Neorickettsia sennetsu</name>
    <dbReference type="NCBI Taxonomy" id="222891"/>
    <lineage>
        <taxon>Bacteria</taxon>
        <taxon>Pseudomonadati</taxon>
        <taxon>Pseudomonadota</taxon>
        <taxon>Alphaproteobacteria</taxon>
        <taxon>Rickettsiales</taxon>
        <taxon>Anaplasmataceae</taxon>
        <taxon>Ehrlichia</taxon>
    </lineage>
</organism>
<accession>Q2GDY2</accession>
<evidence type="ECO:0000256" key="5">
    <source>
        <dbReference type="SAM" id="Phobius"/>
    </source>
</evidence>
<evidence type="ECO:0000256" key="2">
    <source>
        <dbReference type="ARBA" id="ARBA00022692"/>
    </source>
</evidence>
<protein>
    <recommendedName>
        <fullName evidence="8">DoxD-like family protein</fullName>
    </recommendedName>
</protein>
<evidence type="ECO:0000256" key="3">
    <source>
        <dbReference type="ARBA" id="ARBA00022989"/>
    </source>
</evidence>
<dbReference type="EMBL" id="CP000237">
    <property type="protein sequence ID" value="ABD45836.1"/>
    <property type="molecule type" value="Genomic_DNA"/>
</dbReference>
<proteinExistence type="predicted"/>
<comment type="subcellular location">
    <subcellularLocation>
        <location evidence="1">Membrane</location>
        <topology evidence="1">Multi-pass membrane protein</topology>
    </subcellularLocation>
</comment>
<reference evidence="6 7" key="1">
    <citation type="journal article" date="2006" name="PLoS Genet.">
        <title>Comparative genomics of emerging human ehrlichiosis agents.</title>
        <authorList>
            <person name="Dunning Hotopp J.C."/>
            <person name="Lin M."/>
            <person name="Madupu R."/>
            <person name="Crabtree J."/>
            <person name="Angiuoli S.V."/>
            <person name="Eisen J.A."/>
            <person name="Seshadri R."/>
            <person name="Ren Q."/>
            <person name="Wu M."/>
            <person name="Utterback T.R."/>
            <person name="Smith S."/>
            <person name="Lewis M."/>
            <person name="Khouri H."/>
            <person name="Zhang C."/>
            <person name="Niu H."/>
            <person name="Lin Q."/>
            <person name="Ohashi N."/>
            <person name="Zhi N."/>
            <person name="Nelson W."/>
            <person name="Brinkac L.M."/>
            <person name="Dodson R.J."/>
            <person name="Rosovitz M.J."/>
            <person name="Sundaram J."/>
            <person name="Daugherty S.C."/>
            <person name="Davidsen T."/>
            <person name="Durkin A.S."/>
            <person name="Gwinn M."/>
            <person name="Haft D.H."/>
            <person name="Selengut J.D."/>
            <person name="Sullivan S.A."/>
            <person name="Zafar N."/>
            <person name="Zhou L."/>
            <person name="Benahmed F."/>
            <person name="Forberger H."/>
            <person name="Halpin R."/>
            <person name="Mulligan S."/>
            <person name="Robinson J."/>
            <person name="White O."/>
            <person name="Rikihisa Y."/>
            <person name="Tettelin H."/>
        </authorList>
    </citation>
    <scope>NUCLEOTIDE SEQUENCE [LARGE SCALE GENOMIC DNA]</scope>
    <source>
        <strain evidence="7">ATCC VR-367 / Miyayama</strain>
    </source>
</reference>
<dbReference type="Proteomes" id="UP000001942">
    <property type="component" value="Chromosome"/>
</dbReference>
<dbReference type="Pfam" id="PF07681">
    <property type="entry name" value="DoxX"/>
    <property type="match status" value="1"/>
</dbReference>
<evidence type="ECO:0008006" key="8">
    <source>
        <dbReference type="Google" id="ProtNLM"/>
    </source>
</evidence>
<sequence>MRLDSKTRFFFSVLRCVPIVLEEYFVPLLVLTVRLWMAGAFVYYGLSRLSGFLYCLLFSLCEYRFSLLGSVLWAVLCTASDVVSALLVSLGLLSRVASFQMLVATTIVYLSHSCLSGYFHWLVAGSVLALFGFSFSQSALPSEEKIGHDCLSA</sequence>
<keyword evidence="2 5" id="KW-0812">Transmembrane</keyword>
<gene>
    <name evidence="6" type="ordered locus">NSE_0428</name>
</gene>
<name>Q2GDY2_EHRS3</name>